<keyword evidence="2" id="KW-1185">Reference proteome</keyword>
<comment type="caution">
    <text evidence="1">The sequence shown here is derived from an EMBL/GenBank/DDBJ whole genome shotgun (WGS) entry which is preliminary data.</text>
</comment>
<name>A0ABR8E013_9NOSO</name>
<proteinExistence type="predicted"/>
<sequence length="225" mass="25358">MQSVLNFLSLLRHTLIVGAPCSGKDFLASHAIKTLKQQQPSLTVYVIDFKGDPKESHYYACADFLRTQNSTTIAAEEDVYQLVSWIQHCFAEFESIEGKKLLVLSESTLIFHFFALNKSNRIWLANKIINYLCLGDANGIYIWLIGTTMTIENIGISSRFKAMLNLILIMHGQSLPFYNHILGTNCFPKNCKLSIEAIGAIAQQSPLKRAVYHDGEWLPMPILNS</sequence>
<dbReference type="SUPFAM" id="SSF52540">
    <property type="entry name" value="P-loop containing nucleoside triphosphate hydrolases"/>
    <property type="match status" value="1"/>
</dbReference>
<dbReference type="EMBL" id="JACJSI010000225">
    <property type="protein sequence ID" value="MBD2535029.1"/>
    <property type="molecule type" value="Genomic_DNA"/>
</dbReference>
<evidence type="ECO:0000313" key="2">
    <source>
        <dbReference type="Proteomes" id="UP000623440"/>
    </source>
</evidence>
<dbReference type="Proteomes" id="UP000623440">
    <property type="component" value="Unassembled WGS sequence"/>
</dbReference>
<dbReference type="InterPro" id="IPR027417">
    <property type="entry name" value="P-loop_NTPase"/>
</dbReference>
<gene>
    <name evidence="1" type="ORF">H6G97_38650</name>
</gene>
<protein>
    <submittedName>
        <fullName evidence="1">Uncharacterized protein</fullName>
    </submittedName>
</protein>
<organism evidence="1 2">
    <name type="scientific">Nostoc flagelliforme FACHB-838</name>
    <dbReference type="NCBI Taxonomy" id="2692904"/>
    <lineage>
        <taxon>Bacteria</taxon>
        <taxon>Bacillati</taxon>
        <taxon>Cyanobacteriota</taxon>
        <taxon>Cyanophyceae</taxon>
        <taxon>Nostocales</taxon>
        <taxon>Nostocaceae</taxon>
        <taxon>Nostoc</taxon>
    </lineage>
</organism>
<reference evidence="1 2" key="1">
    <citation type="journal article" date="2020" name="ISME J.">
        <title>Comparative genomics reveals insights into cyanobacterial evolution and habitat adaptation.</title>
        <authorList>
            <person name="Chen M.Y."/>
            <person name="Teng W.K."/>
            <person name="Zhao L."/>
            <person name="Hu C.X."/>
            <person name="Zhou Y.K."/>
            <person name="Han B.P."/>
            <person name="Song L.R."/>
            <person name="Shu W.S."/>
        </authorList>
    </citation>
    <scope>NUCLEOTIDE SEQUENCE [LARGE SCALE GENOMIC DNA]</scope>
    <source>
        <strain evidence="1 2">FACHB-838</strain>
    </source>
</reference>
<evidence type="ECO:0000313" key="1">
    <source>
        <dbReference type="EMBL" id="MBD2535029.1"/>
    </source>
</evidence>
<accession>A0ABR8E013</accession>
<dbReference type="RefSeq" id="WP_190945899.1">
    <property type="nucleotide sequence ID" value="NZ_JACJSI010000225.1"/>
</dbReference>